<keyword evidence="1" id="KW-1185">Reference proteome</keyword>
<proteinExistence type="predicted"/>
<dbReference type="WBParaSite" id="PSU_v2.g2962.t1">
    <property type="protein sequence ID" value="PSU_v2.g2962.t1"/>
    <property type="gene ID" value="PSU_v2.g2962"/>
</dbReference>
<protein>
    <submittedName>
        <fullName evidence="2">Uncharacterized protein</fullName>
    </submittedName>
</protein>
<reference evidence="2" key="1">
    <citation type="submission" date="2022-11" db="UniProtKB">
        <authorList>
            <consortium name="WormBaseParasite"/>
        </authorList>
    </citation>
    <scope>IDENTIFICATION</scope>
</reference>
<dbReference type="Proteomes" id="UP000887577">
    <property type="component" value="Unplaced"/>
</dbReference>
<organism evidence="1 2">
    <name type="scientific">Panagrolaimus superbus</name>
    <dbReference type="NCBI Taxonomy" id="310955"/>
    <lineage>
        <taxon>Eukaryota</taxon>
        <taxon>Metazoa</taxon>
        <taxon>Ecdysozoa</taxon>
        <taxon>Nematoda</taxon>
        <taxon>Chromadorea</taxon>
        <taxon>Rhabditida</taxon>
        <taxon>Tylenchina</taxon>
        <taxon>Panagrolaimomorpha</taxon>
        <taxon>Panagrolaimoidea</taxon>
        <taxon>Panagrolaimidae</taxon>
        <taxon>Panagrolaimus</taxon>
    </lineage>
</organism>
<name>A0A914YQ63_9BILA</name>
<sequence>MTDMAEFYGVQCLKELCDEFLAKKEKTVETIDELFDFARKYSLPKFRNSVRSFFWNHYEIMCKSDAFISFEKPFVAYLLAVDISLYKKEILFEGIYKWAEHRVLKDQAVEGDENFKFHKAVEAELSTFLPKFKISQMDFDFLKDFVAEKGFLLSAAKLSHLFLIHNSKNRWGATFKKTYELAEKQAMKKQEMCPKKNFILRDAVNAYLVDVMPNVKFSSMSLSSLHFAVEKGYFVSSAEITKAFLSCKDRKIYSRELSFKEAVELAEILALKKQEMFPEENFNLDDSVKAYLVDVLPNVEFSKMNFNFLKDFVGTSFVLPCL</sequence>
<dbReference type="AlphaFoldDB" id="A0A914YQ63"/>
<accession>A0A914YQ63</accession>
<dbReference type="Gene3D" id="1.25.40.420">
    <property type="match status" value="1"/>
</dbReference>
<evidence type="ECO:0000313" key="1">
    <source>
        <dbReference type="Proteomes" id="UP000887577"/>
    </source>
</evidence>
<evidence type="ECO:0000313" key="2">
    <source>
        <dbReference type="WBParaSite" id="PSU_v2.g2962.t1"/>
    </source>
</evidence>